<protein>
    <submittedName>
        <fullName evidence="1">Uncharacterized protein</fullName>
    </submittedName>
</protein>
<name>A0A6M3M1T0_9ZZZZ</name>
<sequence length="93" mass="10540">MEASARARPHVVEGREMSRIEYRVKPVGYLKLTDTSKTHISELIRQETSVDPGGKIPFIISTHIVLLYDPKVSAEDLIESIDVLRKIILLRVT</sequence>
<evidence type="ECO:0000313" key="2">
    <source>
        <dbReference type="EMBL" id="QJB03378.1"/>
    </source>
</evidence>
<proteinExistence type="predicted"/>
<organism evidence="1">
    <name type="scientific">viral metagenome</name>
    <dbReference type="NCBI Taxonomy" id="1070528"/>
    <lineage>
        <taxon>unclassified sequences</taxon>
        <taxon>metagenomes</taxon>
        <taxon>organismal metagenomes</taxon>
    </lineage>
</organism>
<dbReference type="AlphaFoldDB" id="A0A6M3M1T0"/>
<accession>A0A6M3M1T0</accession>
<evidence type="ECO:0000313" key="1">
    <source>
        <dbReference type="EMBL" id="QJA99055.1"/>
    </source>
</evidence>
<dbReference type="EMBL" id="MT143842">
    <property type="protein sequence ID" value="QJB03378.1"/>
    <property type="molecule type" value="Genomic_DNA"/>
</dbReference>
<dbReference type="EMBL" id="MT143626">
    <property type="protein sequence ID" value="QJA99055.1"/>
    <property type="molecule type" value="Genomic_DNA"/>
</dbReference>
<gene>
    <name evidence="1" type="ORF">MM171A01336_0003</name>
    <name evidence="2" type="ORF">MM171B00768_0011</name>
</gene>
<reference evidence="1" key="1">
    <citation type="submission" date="2020-03" db="EMBL/GenBank/DDBJ databases">
        <title>The deep terrestrial virosphere.</title>
        <authorList>
            <person name="Holmfeldt K."/>
            <person name="Nilsson E."/>
            <person name="Simone D."/>
            <person name="Lopez-Fernandez M."/>
            <person name="Wu X."/>
            <person name="de Brujin I."/>
            <person name="Lundin D."/>
            <person name="Andersson A."/>
            <person name="Bertilsson S."/>
            <person name="Dopson M."/>
        </authorList>
    </citation>
    <scope>NUCLEOTIDE SEQUENCE</scope>
    <source>
        <strain evidence="1">MM171A01336</strain>
        <strain evidence="2">MM171B00768</strain>
    </source>
</reference>